<dbReference type="InterPro" id="IPR012317">
    <property type="entry name" value="Poly(ADP-ribose)pol_cat_dom"/>
</dbReference>
<evidence type="ECO:0000256" key="1">
    <source>
        <dbReference type="ARBA" id="ARBA00022676"/>
    </source>
</evidence>
<dbReference type="InterPro" id="IPR051838">
    <property type="entry name" value="ARTD_PARP"/>
</dbReference>
<keyword evidence="7" id="KW-1185">Reference proteome</keyword>
<dbReference type="Proteomes" id="UP000799423">
    <property type="component" value="Unassembled WGS sequence"/>
</dbReference>
<organism evidence="6 7">
    <name type="scientific">Plenodomus tracheiphilus IPT5</name>
    <dbReference type="NCBI Taxonomy" id="1408161"/>
    <lineage>
        <taxon>Eukaryota</taxon>
        <taxon>Fungi</taxon>
        <taxon>Dikarya</taxon>
        <taxon>Ascomycota</taxon>
        <taxon>Pezizomycotina</taxon>
        <taxon>Dothideomycetes</taxon>
        <taxon>Pleosporomycetidae</taxon>
        <taxon>Pleosporales</taxon>
        <taxon>Pleosporineae</taxon>
        <taxon>Leptosphaeriaceae</taxon>
        <taxon>Plenodomus</taxon>
    </lineage>
</organism>
<protein>
    <recommendedName>
        <fullName evidence="5">PARP catalytic domain-containing protein</fullName>
    </recommendedName>
</protein>
<evidence type="ECO:0000256" key="2">
    <source>
        <dbReference type="ARBA" id="ARBA00022679"/>
    </source>
</evidence>
<evidence type="ECO:0000256" key="4">
    <source>
        <dbReference type="ARBA" id="ARBA00023027"/>
    </source>
</evidence>
<accession>A0A6A7BJU1</accession>
<dbReference type="Pfam" id="PF00644">
    <property type="entry name" value="PARP"/>
    <property type="match status" value="1"/>
</dbReference>
<evidence type="ECO:0000259" key="5">
    <source>
        <dbReference type="Pfam" id="PF00644"/>
    </source>
</evidence>
<keyword evidence="2" id="KW-0808">Transferase</keyword>
<dbReference type="GO" id="GO:0016779">
    <property type="term" value="F:nucleotidyltransferase activity"/>
    <property type="evidence" value="ECO:0007669"/>
    <property type="project" value="UniProtKB-KW"/>
</dbReference>
<keyword evidence="3" id="KW-0548">Nucleotidyltransferase</keyword>
<reference evidence="6" key="1">
    <citation type="submission" date="2020-01" db="EMBL/GenBank/DDBJ databases">
        <authorList>
            <consortium name="DOE Joint Genome Institute"/>
            <person name="Haridas S."/>
            <person name="Albert R."/>
            <person name="Binder M."/>
            <person name="Bloem J."/>
            <person name="Labutti K."/>
            <person name="Salamov A."/>
            <person name="Andreopoulos B."/>
            <person name="Baker S.E."/>
            <person name="Barry K."/>
            <person name="Bills G."/>
            <person name="Bluhm B.H."/>
            <person name="Cannon C."/>
            <person name="Castanera R."/>
            <person name="Culley D.E."/>
            <person name="Daum C."/>
            <person name="Ezra D."/>
            <person name="Gonzalez J.B."/>
            <person name="Henrissat B."/>
            <person name="Kuo A."/>
            <person name="Liang C."/>
            <person name="Lipzen A."/>
            <person name="Lutzoni F."/>
            <person name="Magnuson J."/>
            <person name="Mondo S."/>
            <person name="Nolan M."/>
            <person name="Ohm R."/>
            <person name="Pangilinan J."/>
            <person name="Park H.-J."/>
            <person name="Ramirez L."/>
            <person name="Alfaro M."/>
            <person name="Sun H."/>
            <person name="Tritt A."/>
            <person name="Yoshinaga Y."/>
            <person name="Zwiers L.-H."/>
            <person name="Turgeon B.G."/>
            <person name="Goodwin S.B."/>
            <person name="Spatafora J.W."/>
            <person name="Crous P.W."/>
            <person name="Grigoriev I.V."/>
        </authorList>
    </citation>
    <scope>NUCLEOTIDE SEQUENCE</scope>
    <source>
        <strain evidence="6">IPT5</strain>
    </source>
</reference>
<gene>
    <name evidence="6" type="ORF">T440DRAFT_464347</name>
</gene>
<dbReference type="OrthoDB" id="109543at2759"/>
<dbReference type="PANTHER" id="PTHR21328">
    <property type="entry name" value="POLY ADP-RIBOSE POLYMERASE FAMILY, MEMBER PARP"/>
    <property type="match status" value="1"/>
</dbReference>
<proteinExistence type="predicted"/>
<evidence type="ECO:0000313" key="7">
    <source>
        <dbReference type="Proteomes" id="UP000799423"/>
    </source>
</evidence>
<dbReference type="Gene3D" id="3.90.228.10">
    <property type="match status" value="1"/>
</dbReference>
<keyword evidence="4" id="KW-0520">NAD</keyword>
<keyword evidence="1" id="KW-0328">Glycosyltransferase</keyword>
<dbReference type="EMBL" id="MU006291">
    <property type="protein sequence ID" value="KAF2855037.1"/>
    <property type="molecule type" value="Genomic_DNA"/>
</dbReference>
<sequence length="1414" mass="157699">MDTLLLSSTVERTSDRRFRLSWTKRTIPLKRVTLFSKAKHSQEWSQNIEATAGVLHPSDPKFPHAFLQNYTDSYLQKKGKLSQADTDIRLKTLVESHGSKDIAIAAVSHTMTAKTLRSLLSAESNVAHASYWGLDTWLQCLIAANHGNAASVTDLEAHWARILLPYASHGADAAGLYLQGLCTAMRQTNVSNLDILPEFVVLLRRAFADYAAQLEGFRLRCDWNAAHTAIFWLKEMNDTSVAIRPTRKVTPERLFDHFFPAWRMWAAWEPDTNRLTRLAIVDSSWLALIGDVLSLEGPDIINGRQETLRDGLVAMYEVGKPWVQYQGLVIEVSQGKKESLRIILRRVANGVDSIQGRPAGGCGLLDLFRKLVIARPITDEGLYIFEAASGIHNTSGDDIYTSVGLLYTNQESLDGEHVASLQQVIRTLASPTATKLRGAMIHPWLIRGFEKCIKSCQAAIKAHIDDRLDWMSLALELHTFCIEVKESVHIFPLLGPDTKAQLQSWISTEHMDIIKDIFVTLQKLSTINARTVKATSAIKTPESTAQPLPRRAQKTQHPLERVIEEFYTNRCLQHGDVARETQDVIDDLLRIWKGTTGPVVDNDRRSLAILVSELAQDNSALRNECLKEIATENRLLRPPAFIQDILAIMQQYQNEPDPATVALTKLLVERQAWTRCWKNLLLIWLVRSNKSSPPWSFFGSRLLEHTLQTMRAAEWLDFMRKLEALFNGYLEPTGTYPIELQSGLLAWKSQVSKYTTTLTKLEHQLSDDGLHESVQYILFHGEEVSHDPFVSILECIDKSQGEPGECIMHLAAGKLSAKSRNEDQVKDCVLIVKGATIDEEELYAKIWSTCCGDSGIPERADSSVQTEPDQTTATLPLTRKNDLPLAVREVIVAGYLQDDTLRQTVKTAIESIAILFDLNIYKADIPAEKLNEARSFWAGIEVEIRQEAERLRGVIKQLKQVDPQGTILFLEEHGIPEQSPLDAELEQLPLNILEAIDKIGDNEVEISFPLSGLSQLQRNRMGVPKEATTVILRLSTDYTGNTPQKYSVEFRCHVSPEEKAPARKVFLWQLSRMFYLRIHKGRIPIEEIHQSVTKRIQNMGHVCVSCGRAQNASQINLIRPAPCDLTACQEAWEALPIDVRLPEIKSDPFVVDLLINAFYEAARTNKLELLPGWERLIADDAWTTTQLPALTTNIMRIANALPTLTVMGHAVRLSAILSSYDPLADRAITWSCTHFPGILATATGLCKIPNLPPGTHQFILVSSNPSQETKFAARIPKTSPQKTTVVFHGTSMDRLAAILDQGLKICSGTALQRIGAAHGKGIYLADEPSTSFSYSPAYLGWHNSGLANMRVLLGCEVAGVGMPLPSSGVHVVTDEASVMVRYVFLFPNNASVPEARHIVPAMESGIRAVKSGNV</sequence>
<dbReference type="GO" id="GO:0003950">
    <property type="term" value="F:NAD+ poly-ADP-ribosyltransferase activity"/>
    <property type="evidence" value="ECO:0007669"/>
    <property type="project" value="InterPro"/>
</dbReference>
<evidence type="ECO:0000256" key="3">
    <source>
        <dbReference type="ARBA" id="ARBA00022695"/>
    </source>
</evidence>
<evidence type="ECO:0000313" key="6">
    <source>
        <dbReference type="EMBL" id="KAF2855037.1"/>
    </source>
</evidence>
<dbReference type="SUPFAM" id="SSF56399">
    <property type="entry name" value="ADP-ribosylation"/>
    <property type="match status" value="1"/>
</dbReference>
<name>A0A6A7BJU1_9PLEO</name>
<feature type="domain" description="PARP catalytic" evidence="5">
    <location>
        <begin position="1280"/>
        <end position="1340"/>
    </location>
</feature>